<dbReference type="OrthoDB" id="4453977at2"/>
<dbReference type="Pfam" id="PF04545">
    <property type="entry name" value="Sigma70_r4"/>
    <property type="match status" value="1"/>
</dbReference>
<feature type="domain" description="RNA polymerase sigma-70 region 4" evidence="2">
    <location>
        <begin position="241"/>
        <end position="283"/>
    </location>
</feature>
<dbReference type="InterPro" id="IPR007630">
    <property type="entry name" value="RNA_pol_sigma70_r4"/>
</dbReference>
<dbReference type="SUPFAM" id="SSF88659">
    <property type="entry name" value="Sigma3 and sigma4 domains of RNA polymerase sigma factors"/>
    <property type="match status" value="1"/>
</dbReference>
<evidence type="ECO:0000313" key="3">
    <source>
        <dbReference type="EMBL" id="QDP94720.1"/>
    </source>
</evidence>
<sequence>MSVTSAVGSRAQPAGGSRPRCVDQSRPARVVETRSARPGTSRFALIDALNVEWSQFDQDRWLASYSRAEIRRWLTEHPALAGCRTAADVLTAIRDNPDAVLAALIVIHQQDTADLGAGVRRRSPGGELAGRIVLQTMLGKLVTMARRDHRHRIEDYVGQLWARIGSYPLVHRPRRIAANLALDTLKQVTRDASTASGSIATLPLSARELELAGFGRSGTEEVTDLNARRVLRAAAELELIDEATRNLLLSVYVEVLSSAEAGRRFGLTAETVRFRCSRAIRKLAAHAAVIAEAA</sequence>
<evidence type="ECO:0000313" key="4">
    <source>
        <dbReference type="Proteomes" id="UP000319263"/>
    </source>
</evidence>
<dbReference type="AlphaFoldDB" id="A0A516PUB6"/>
<evidence type="ECO:0000259" key="2">
    <source>
        <dbReference type="Pfam" id="PF04545"/>
    </source>
</evidence>
<dbReference type="Gene3D" id="1.10.10.10">
    <property type="entry name" value="Winged helix-like DNA-binding domain superfamily/Winged helix DNA-binding domain"/>
    <property type="match status" value="1"/>
</dbReference>
<dbReference type="Proteomes" id="UP000319263">
    <property type="component" value="Chromosome"/>
</dbReference>
<reference evidence="3 4" key="1">
    <citation type="submission" date="2019-07" db="EMBL/GenBank/DDBJ databases">
        <title>Microlunatus dokdonensis sp. nov. isolated from the rhizospheric soil of the wild plant Elymus tsukushiensis.</title>
        <authorList>
            <person name="Ghim S.-Y."/>
            <person name="Hwang Y.-J."/>
            <person name="Son J.-S."/>
            <person name="Shin J.-H."/>
        </authorList>
    </citation>
    <scope>NUCLEOTIDE SEQUENCE [LARGE SCALE GENOMIC DNA]</scope>
    <source>
        <strain evidence="3 4">KUDC0627</strain>
    </source>
</reference>
<dbReference type="KEGG" id="mik:FOE78_01230"/>
<dbReference type="EMBL" id="CP041692">
    <property type="protein sequence ID" value="QDP94720.1"/>
    <property type="molecule type" value="Genomic_DNA"/>
</dbReference>
<dbReference type="InterPro" id="IPR013324">
    <property type="entry name" value="RNA_pol_sigma_r3/r4-like"/>
</dbReference>
<keyword evidence="4" id="KW-1185">Reference proteome</keyword>
<name>A0A516PUB6_9ACTN</name>
<feature type="region of interest" description="Disordered" evidence="1">
    <location>
        <begin position="1"/>
        <end position="30"/>
    </location>
</feature>
<protein>
    <submittedName>
        <fullName evidence="3">Sigma-70 family RNA polymerase sigma factor</fullName>
    </submittedName>
</protein>
<organism evidence="3 4">
    <name type="scientific">Microlunatus elymi</name>
    <dbReference type="NCBI Taxonomy" id="2596828"/>
    <lineage>
        <taxon>Bacteria</taxon>
        <taxon>Bacillati</taxon>
        <taxon>Actinomycetota</taxon>
        <taxon>Actinomycetes</taxon>
        <taxon>Propionibacteriales</taxon>
        <taxon>Propionibacteriaceae</taxon>
        <taxon>Microlunatus</taxon>
    </lineage>
</organism>
<evidence type="ECO:0000256" key="1">
    <source>
        <dbReference type="SAM" id="MobiDB-lite"/>
    </source>
</evidence>
<gene>
    <name evidence="3" type="ORF">FOE78_01230</name>
</gene>
<dbReference type="InterPro" id="IPR036388">
    <property type="entry name" value="WH-like_DNA-bd_sf"/>
</dbReference>
<proteinExistence type="predicted"/>
<accession>A0A516PUB6</accession>